<sequence length="316" mass="34258">MEADIEGESNLIEACATTEKNVNMIMSSDLNIGINEQGTSDGDAPLFGGRDDMNISHSLIDSSANEMIPVNGTEEKTVGDSIGSVAPNGNMEISDNVQLLEQKDMESLPLVGTSVANENITTDHTKKITTDVSDSTESDLPSGIVEASQTSDMTTSRKRLRMTGADMLEEQSDSGLTKRMRNEGDDDSSETDLSENDDSINNENASTENNANDGIAIVDYNFKGLGRGDASMFDGSEIVVGLKGQISHTLRILFSERSKHYMPILNIFQATGSQGYCIPRNKSYRYANEHKCPDKCSACSKTPKCTKSDMIKCDKC</sequence>
<comment type="caution">
    <text evidence="1">The sequence shown here is derived from an EMBL/GenBank/DDBJ whole genome shotgun (WGS) entry which is preliminary data.</text>
</comment>
<accession>A0ACC2NK16</accession>
<proteinExistence type="predicted"/>
<protein>
    <submittedName>
        <fullName evidence="1">Uncharacterized protein</fullName>
    </submittedName>
</protein>
<reference evidence="1" key="1">
    <citation type="submission" date="2023-04" db="EMBL/GenBank/DDBJ databases">
        <title>A chromosome-level genome assembly of the parasitoid wasp Eretmocerus hayati.</title>
        <authorList>
            <person name="Zhong Y."/>
            <person name="Liu S."/>
            <person name="Liu Y."/>
        </authorList>
    </citation>
    <scope>NUCLEOTIDE SEQUENCE</scope>
    <source>
        <strain evidence="1">ZJU_SS_LIU_2023</strain>
    </source>
</reference>
<evidence type="ECO:0000313" key="2">
    <source>
        <dbReference type="Proteomes" id="UP001239111"/>
    </source>
</evidence>
<gene>
    <name evidence="1" type="ORF">QAD02_002718</name>
</gene>
<organism evidence="1 2">
    <name type="scientific">Eretmocerus hayati</name>
    <dbReference type="NCBI Taxonomy" id="131215"/>
    <lineage>
        <taxon>Eukaryota</taxon>
        <taxon>Metazoa</taxon>
        <taxon>Ecdysozoa</taxon>
        <taxon>Arthropoda</taxon>
        <taxon>Hexapoda</taxon>
        <taxon>Insecta</taxon>
        <taxon>Pterygota</taxon>
        <taxon>Neoptera</taxon>
        <taxon>Endopterygota</taxon>
        <taxon>Hymenoptera</taxon>
        <taxon>Apocrita</taxon>
        <taxon>Proctotrupomorpha</taxon>
        <taxon>Chalcidoidea</taxon>
        <taxon>Aphelinidae</taxon>
        <taxon>Aphelininae</taxon>
        <taxon>Eretmocerus</taxon>
    </lineage>
</organism>
<keyword evidence="2" id="KW-1185">Reference proteome</keyword>
<evidence type="ECO:0000313" key="1">
    <source>
        <dbReference type="EMBL" id="KAJ8671459.1"/>
    </source>
</evidence>
<dbReference type="Proteomes" id="UP001239111">
    <property type="component" value="Chromosome 3"/>
</dbReference>
<name>A0ACC2NK16_9HYME</name>
<dbReference type="EMBL" id="CM056743">
    <property type="protein sequence ID" value="KAJ8671459.1"/>
    <property type="molecule type" value="Genomic_DNA"/>
</dbReference>